<dbReference type="PANTHER" id="PTHR12663:SF0">
    <property type="entry name" value="PRECOCIOUS DISSOCIATION OF SISTERS 5, ISOFORM A"/>
    <property type="match status" value="1"/>
</dbReference>
<dbReference type="GO" id="GO:0000785">
    <property type="term" value="C:chromatin"/>
    <property type="evidence" value="ECO:0007669"/>
    <property type="project" value="TreeGrafter"/>
</dbReference>
<comment type="subcellular location">
    <subcellularLocation>
        <location evidence="1">Nucleus</location>
    </subcellularLocation>
</comment>
<evidence type="ECO:0000256" key="3">
    <source>
        <dbReference type="ARBA" id="ARBA00022776"/>
    </source>
</evidence>
<evidence type="ECO:0000256" key="4">
    <source>
        <dbReference type="ARBA" id="ARBA00023242"/>
    </source>
</evidence>
<dbReference type="OrthoDB" id="3137720at2759"/>
<comment type="caution">
    <text evidence="8">The sequence shown here is derived from an EMBL/GenBank/DDBJ whole genome shotgun (WGS) entry which is preliminary data.</text>
</comment>
<keyword evidence="7" id="KW-1133">Transmembrane helix</keyword>
<evidence type="ECO:0000256" key="5">
    <source>
        <dbReference type="ARBA" id="ARBA00023306"/>
    </source>
</evidence>
<gene>
    <name evidence="8" type="ORF">RDB_LOCUS122224</name>
</gene>
<keyword evidence="4" id="KW-0539">Nucleus</keyword>
<keyword evidence="7" id="KW-0472">Membrane</keyword>
<keyword evidence="7" id="KW-0812">Transmembrane</keyword>
<dbReference type="Gene3D" id="1.25.10.10">
    <property type="entry name" value="Leucine-rich Repeat Variant"/>
    <property type="match status" value="1"/>
</dbReference>
<dbReference type="PANTHER" id="PTHR12663">
    <property type="entry name" value="ANDROGEN INDUCED INHIBITOR OF PROLIFERATION AS3 / PDS5-RELATED"/>
    <property type="match status" value="1"/>
</dbReference>
<feature type="compositionally biased region" description="Acidic residues" evidence="6">
    <location>
        <begin position="1308"/>
        <end position="1334"/>
    </location>
</feature>
<feature type="compositionally biased region" description="Basic residues" evidence="6">
    <location>
        <begin position="1347"/>
        <end position="1368"/>
    </location>
</feature>
<proteinExistence type="predicted"/>
<sequence length="1368" mass="152931">MVATTRGANSPRKLKFSDKIVTKGLTTDALALHSELASMDQDNVDTNTLQGVRKELISTTILLHKDKGVRALAACCIADLLRLYAPDAPYTAPELKDIFQFFFRQLSTGLRGPDAPYYNEYFYLLESLASIKSIVLVCDIPAADELLCTIFRNIFDLVPMGLPKNVEMFMAEILVALIDECASLPSEVLEILLAQFLPARTRTDSPAYRLSIGVCTRTADKLQRHVAQYFGDLLLQHTPDDQTSMPAEDVEELRTAHELVQRLAQAVAPLLLNVVPQLEEELRVTDQTIRSIATQTLGAIFGDSNGAKLARTYPSTWSQWLLRRNDRVAAVRVIFVECSKDIVLRHAELKGDMEEALKAKFMDPDDKVRAAVCKLFSQINYEAALHHVTKSQLEELAVRCLDRKPAVRHEAFNSIGRLYSLAYPEIESNDLAAVPQFSWIPGKLIEAAAMSETRDEAEKCISEFVLPMPAKSEDVVPWTERLLLVMKYLSPGHVTSLLALANLKSTRPSVFERFIQCCVDFNGGTIDKNEEEITRNLNHAIKVVTSQSADANKLADDLRAFAKLNENRLYKLLKTCVDPQTDLKTLLKSTSEFHRRVEQASSGILETMSWFLRRASLHIVNQSSIPTLVKKLKLADQPNTESQSLVGITGDEVSQQTHAEIIADRAQSVLECMSKFNPAVYSPHVAELVKALADEKHPRLVQYCTQALSAIVSLDGSLAPTEKRTTDRLVKIALGDSPKQAKFALRVLSHCKDGAHLCAKVVNTIAPVLPSVKGDTLVAHIAALAEAAKSCPEAFEDKSNVITTYLVQELLMSNTPSTEDEMITDDTDEEWVEDSQLNSIGKAKLLALKVMHNRCLAHVHSDAALDISQPVFKLLFTILEHNGAVNPSVEYDPRIKARLRLQAAVSLLKMSSSETYANVVLKNLIMLAITLQDTSFRVRSELLNKFTLLCINRKLGANFYVLAFITAHDPEREVRERARNWVAASMRRLPIELRVQHFDMLFIRLLHLLAHHPDFAVTTEGLQDMAKYIEFYLEIVATAENISLQFHLALKAKTVRDADSHVFSEHLYVLSELAQHLIRARAKNRGWTLNTYPGKVKIPADIFRALPNHEAASKAYLQKRIPARGKPSMAIWNWKADAFTHQQGNFFLFGYLVMTVFGAKPIYASAYLAFSFWLVIVRFGCGPMCTHAMMSVITLLVAITTRSALNSLLFIVTQHLYQARKTGDKAPRKRKATASGRTNGAAKKARRPKKANTWREQSEDEESDEDATSESDEEQGKDKAKPRPSAITREERRLRRSRGETEPKQDSEESDEEEGSGEGESDEDNDGESGDDDEGSNKGKSVEGVPKKRRMRGPRLTHRKRRSAPSKS</sequence>
<keyword evidence="2" id="KW-0132">Cell division</keyword>
<dbReference type="EMBL" id="CAJMWZ010006554">
    <property type="protein sequence ID" value="CAE6524259.1"/>
    <property type="molecule type" value="Genomic_DNA"/>
</dbReference>
<evidence type="ECO:0000256" key="2">
    <source>
        <dbReference type="ARBA" id="ARBA00022618"/>
    </source>
</evidence>
<evidence type="ECO:0000256" key="6">
    <source>
        <dbReference type="SAM" id="MobiDB-lite"/>
    </source>
</evidence>
<dbReference type="InterPro" id="IPR016024">
    <property type="entry name" value="ARM-type_fold"/>
</dbReference>
<name>A0A8H3DCD8_9AGAM</name>
<dbReference type="GO" id="GO:0007064">
    <property type="term" value="P:mitotic sister chromatid cohesion"/>
    <property type="evidence" value="ECO:0007669"/>
    <property type="project" value="InterPro"/>
</dbReference>
<organism evidence="8 9">
    <name type="scientific">Rhizoctonia solani</name>
    <dbReference type="NCBI Taxonomy" id="456999"/>
    <lineage>
        <taxon>Eukaryota</taxon>
        <taxon>Fungi</taxon>
        <taxon>Dikarya</taxon>
        <taxon>Basidiomycota</taxon>
        <taxon>Agaricomycotina</taxon>
        <taxon>Agaricomycetes</taxon>
        <taxon>Cantharellales</taxon>
        <taxon>Ceratobasidiaceae</taxon>
        <taxon>Rhizoctonia</taxon>
    </lineage>
</organism>
<dbReference type="InterPro" id="IPR039776">
    <property type="entry name" value="Pds5"/>
</dbReference>
<keyword evidence="3" id="KW-0498">Mitosis</keyword>
<dbReference type="SUPFAM" id="SSF48371">
    <property type="entry name" value="ARM repeat"/>
    <property type="match status" value="2"/>
</dbReference>
<feature type="transmembrane region" description="Helical" evidence="7">
    <location>
        <begin position="1188"/>
        <end position="1212"/>
    </location>
</feature>
<reference evidence="8" key="1">
    <citation type="submission" date="2021-01" db="EMBL/GenBank/DDBJ databases">
        <authorList>
            <person name="Kaushik A."/>
        </authorList>
    </citation>
    <scope>NUCLEOTIDE SEQUENCE</scope>
    <source>
        <strain evidence="8">Type strain: AG8-Rh-89/</strain>
    </source>
</reference>
<dbReference type="GO" id="GO:0006281">
    <property type="term" value="P:DNA repair"/>
    <property type="evidence" value="ECO:0007669"/>
    <property type="project" value="TreeGrafter"/>
</dbReference>
<feature type="region of interest" description="Disordered" evidence="6">
    <location>
        <begin position="1221"/>
        <end position="1368"/>
    </location>
</feature>
<accession>A0A8H3DCD8</accession>
<evidence type="ECO:0000313" key="9">
    <source>
        <dbReference type="Proteomes" id="UP000663850"/>
    </source>
</evidence>
<dbReference type="CDD" id="cd19953">
    <property type="entry name" value="PDS5"/>
    <property type="match status" value="1"/>
</dbReference>
<evidence type="ECO:0000256" key="1">
    <source>
        <dbReference type="ARBA" id="ARBA00004123"/>
    </source>
</evidence>
<dbReference type="Pfam" id="PF20168">
    <property type="entry name" value="PDS5"/>
    <property type="match status" value="1"/>
</dbReference>
<feature type="compositionally biased region" description="Basic residues" evidence="6">
    <location>
        <begin position="1243"/>
        <end position="1252"/>
    </location>
</feature>
<feature type="transmembrane region" description="Helical" evidence="7">
    <location>
        <begin position="1148"/>
        <end position="1176"/>
    </location>
</feature>
<evidence type="ECO:0000313" key="8">
    <source>
        <dbReference type="EMBL" id="CAE6524259.1"/>
    </source>
</evidence>
<dbReference type="InterPro" id="IPR011989">
    <property type="entry name" value="ARM-like"/>
</dbReference>
<keyword evidence="5" id="KW-0131">Cell cycle</keyword>
<feature type="compositionally biased region" description="Acidic residues" evidence="6">
    <location>
        <begin position="1258"/>
        <end position="1273"/>
    </location>
</feature>
<dbReference type="GO" id="GO:0005634">
    <property type="term" value="C:nucleus"/>
    <property type="evidence" value="ECO:0007669"/>
    <property type="project" value="UniProtKB-SubCell"/>
</dbReference>
<dbReference type="GO" id="GO:0051301">
    <property type="term" value="P:cell division"/>
    <property type="evidence" value="ECO:0007669"/>
    <property type="project" value="UniProtKB-KW"/>
</dbReference>
<dbReference type="Proteomes" id="UP000663850">
    <property type="component" value="Unassembled WGS sequence"/>
</dbReference>
<protein>
    <submittedName>
        <fullName evidence="8">Uncharacterized protein</fullName>
    </submittedName>
</protein>
<evidence type="ECO:0000256" key="7">
    <source>
        <dbReference type="SAM" id="Phobius"/>
    </source>
</evidence>
<feature type="compositionally biased region" description="Basic and acidic residues" evidence="6">
    <location>
        <begin position="1288"/>
        <end position="1307"/>
    </location>
</feature>